<dbReference type="EMBL" id="JH594606">
    <property type="protein sequence ID" value="EHQ02257.1"/>
    <property type="molecule type" value="Genomic_DNA"/>
</dbReference>
<dbReference type="RefSeq" id="WP_006988569.1">
    <property type="nucleotide sequence ID" value="NZ_JH594606.1"/>
</dbReference>
<feature type="domain" description="Ig-like" evidence="2">
    <location>
        <begin position="1586"/>
        <end position="1662"/>
    </location>
</feature>
<evidence type="ECO:0000313" key="3">
    <source>
        <dbReference type="EMBL" id="EHQ02257.1"/>
    </source>
</evidence>
<dbReference type="HOGENOM" id="CLU_239156_0_0_10"/>
<name>H2BYV5_GILLR</name>
<dbReference type="NCBIfam" id="TIGR04131">
    <property type="entry name" value="Bac_Flav_CTERM"/>
    <property type="match status" value="1"/>
</dbReference>
<keyword evidence="4" id="KW-1185">Reference proteome</keyword>
<dbReference type="InterPro" id="IPR044023">
    <property type="entry name" value="Ig_7"/>
</dbReference>
<gene>
    <name evidence="3" type="ORF">Gilli_1610</name>
</gene>
<reference evidence="4" key="1">
    <citation type="journal article" date="2012" name="Stand. Genomic Sci.">
        <title>Genome sequence of the Antarctic rhodopsins-containing flavobacterium Gillisia limnaea type strain (R-8282(T)).</title>
        <authorList>
            <person name="Riedel T."/>
            <person name="Held B."/>
            <person name="Nolan M."/>
            <person name="Lucas S."/>
            <person name="Lapidus A."/>
            <person name="Tice H."/>
            <person name="Del Rio T.G."/>
            <person name="Cheng J.F."/>
            <person name="Han C."/>
            <person name="Tapia R."/>
            <person name="Goodwin L.A."/>
            <person name="Pitluck S."/>
            <person name="Liolios K."/>
            <person name="Mavromatis K."/>
            <person name="Pagani I."/>
            <person name="Ivanova N."/>
            <person name="Mikhailova N."/>
            <person name="Pati A."/>
            <person name="Chen A."/>
            <person name="Palaniappan K."/>
            <person name="Land M."/>
            <person name="Rohde M."/>
            <person name="Tindall B.J."/>
            <person name="Detter J.C."/>
            <person name="Goker M."/>
            <person name="Bristow J."/>
            <person name="Eisen J.A."/>
            <person name="Markowitz V."/>
            <person name="Hugenholtz P."/>
            <person name="Kyrpides N.C."/>
            <person name="Klenk H.P."/>
            <person name="Woyke T."/>
        </authorList>
    </citation>
    <scope>NUCLEOTIDE SEQUENCE [LARGE SCALE GENOMIC DNA]</scope>
    <source>
        <strain evidence="4">DSM 15749 / LMG 21470 / R-8282</strain>
    </source>
</reference>
<dbReference type="Pfam" id="PF13585">
    <property type="entry name" value="CHU_C"/>
    <property type="match status" value="1"/>
</dbReference>
<protein>
    <recommendedName>
        <fullName evidence="2">Ig-like domain-containing protein</fullName>
    </recommendedName>
</protein>
<dbReference type="Pfam" id="PF19081">
    <property type="entry name" value="Ig_7"/>
    <property type="match status" value="1"/>
</dbReference>
<dbReference type="Proteomes" id="UP000003844">
    <property type="component" value="Unassembled WGS sequence"/>
</dbReference>
<dbReference type="InterPro" id="IPR026341">
    <property type="entry name" value="T9SS_type_B"/>
</dbReference>
<feature type="signal peptide" evidence="1">
    <location>
        <begin position="1"/>
        <end position="29"/>
    </location>
</feature>
<dbReference type="STRING" id="865937.Gilli_1610"/>
<dbReference type="eggNOG" id="COG4386">
    <property type="taxonomic scope" value="Bacteria"/>
</dbReference>
<organism evidence="3 4">
    <name type="scientific">Gillisia limnaea (strain DSM 15749 / LMG 21470 / R-8282)</name>
    <dbReference type="NCBI Taxonomy" id="865937"/>
    <lineage>
        <taxon>Bacteria</taxon>
        <taxon>Pseudomonadati</taxon>
        <taxon>Bacteroidota</taxon>
        <taxon>Flavobacteriia</taxon>
        <taxon>Flavobacteriales</taxon>
        <taxon>Flavobacteriaceae</taxon>
        <taxon>Gillisia</taxon>
    </lineage>
</organism>
<sequence length="1758" mass="184144">MQNFTLGKKGYSMLLFALILLIGSSPIYGQTDDCPTVTGTPSSQTFCFLATVEDIASDGNAVYQTANNTTDTQPIPESELLANGNYFAGSTSGDCARIEITVTVNNAPRPSNTITNSVVSGFEFTTCTPASFNSANLAELFVAQPNYRIEVYDSEKSTTPIVGDTLSTGDSYFVGQVPTADAAPGSCPSFRVAVGFNPNQIEAPIAETPQIFCENATVADLVAEGTYDDTQAIRWYRSQTANSPLPDNTQLINGQSYFAAQVVNERGSPLPPCETPTGDRAPVRVELTEPIVINTPEPGEVCETDVDATFPSEDAIRNFYLGLLESGVPRDGTFSPDAGQIAQMYQNDSDGLGDFTTTYTVGEGSCQSSVDLTVTVVGVQDANAGTIENIEVPCGSTEIIVLDNSRLSQDATRDGTFTGTGVNAEGNFDPAVGPGTYTITYSVGDGSTCTTPGTSDTTTFDIIVGTEAFDFGTPETGIVCEDNVDATFPSFDEIRKYYLGLLEAGTPRNGTFDPTPRELSAMYQNNTNKVGDYTTTYTLGNGDCQSSVILTVSVVPNQDAEAGIIEDITVPCGSTDVVVLDDSILSDDATKGGTFSGTGINADGNFDPAVGPGSYEITYSVDDSANCVTPGTSDAITFTITVQGTDLGAPIALERCITEIRGFQTNPAAAIALFNDALAERGITDLTGTFTPSLQIVGGQILAFIQNPTDTATFVTTYSITSACGDSSLPISLTINNTTSANAGSIEDAIACTGQSTLNLFSLLDSNNPNGGTFTSGNGSITDGILDVTNTGTFNITYTVSESDLESCLSGSNSTDFTVTVSEGTTLPSPEPAIVCAGNVDALFPSFDEIRKFYLNLLPSGTPRNGTFNPTPREISEMYQNDADGLGDFTTTYTFANGSCDQIDLTVTVVDSRDAIAGTIQDATACTAQGTLDLFSLLTDSNISGGTFSNDNGVIANGVFDVSVIGDFNITYTVAESDSTTCLNGTDSTEFNVSVTESTVANAGDDSTITFCSNEESVNLADYLDGNTMPVGVFTGFEDGMFNPADNLGTTTITYTVDYSTDDDVCTTGTDTATFTVTVNEPQDADAGDDITASYCEDQTDLVDLRSLLSETNRNRGSFSTPYEDGMFNPSEAGLGEAIITYTINGAEDCAIGTDEATITITVNELQDANAGTIEDATACTAQGTLDLFSLLTDSNISGGIFSNDTGVIANGVLDISNEGDFNITYTVSESDASTCLNGIDSTDFTVSVSEGDANAGADNSTVVCMAEVDNFSTAQVRSLYLSLLEADVDRNGTFNPTINQIIAQYQINKIGDYTTVYSVEDGTCTDSASLTITVNESTAANAGDDVNLTFCSTEDSINLADFLSDAAAMNGAFEGFEDGTFNPANNAGTTTFTYTVDNSIDEDVCTTGTDTATFTITVNELQDANAGGLVEVTYCIGQDEDIDLTTILGSDALLTGSFSTPYENGFFNPSEAGVGEFEIIYTVDGAADCAIGTETATITITVNDVPAAPTAEANQSFCLIDNPTVADIDATGDNVIIYADEALTEEAIATTPLANNAVYYAVATGDNVCNSEAVTITITLTDGTAPTLQMEGDEFCRSDNPTIQDLVNNLSGSGIQIYQASTGGTALATSTALVDGATYFASGTDAGGCESSERLGVQVEVAFCGIPEAFSPNGDNINDRFVIPDIAIDFPNYTIEIFNRWGNVVFKGNASTGDWDGVSNQSGTLGDNVLPAGVYFYILNYNDGQTATIQGKVYLSR</sequence>
<dbReference type="eggNOG" id="COG4932">
    <property type="taxonomic scope" value="Bacteria"/>
</dbReference>
<proteinExistence type="predicted"/>
<keyword evidence="1" id="KW-0732">Signal</keyword>
<evidence type="ECO:0000256" key="1">
    <source>
        <dbReference type="SAM" id="SignalP"/>
    </source>
</evidence>
<evidence type="ECO:0000259" key="2">
    <source>
        <dbReference type="Pfam" id="PF19081"/>
    </source>
</evidence>
<accession>H2BYV5</accession>
<evidence type="ECO:0000313" key="4">
    <source>
        <dbReference type="Proteomes" id="UP000003844"/>
    </source>
</evidence>
<feature type="chain" id="PRO_5003559602" description="Ig-like domain-containing protein" evidence="1">
    <location>
        <begin position="30"/>
        <end position="1758"/>
    </location>
</feature>
<dbReference type="OrthoDB" id="1236981at2"/>